<dbReference type="PANTHER" id="PTHR11358">
    <property type="entry name" value="ARGINASE/AGMATINASE"/>
    <property type="match status" value="1"/>
</dbReference>
<dbReference type="Pfam" id="PF00491">
    <property type="entry name" value="Arginase"/>
    <property type="match status" value="1"/>
</dbReference>
<evidence type="ECO:0000256" key="3">
    <source>
        <dbReference type="ARBA" id="ARBA00022801"/>
    </source>
</evidence>
<accession>A0A1G5QFF1</accession>
<evidence type="ECO:0000256" key="1">
    <source>
        <dbReference type="ARBA" id="ARBA00009227"/>
    </source>
</evidence>
<feature type="binding site" evidence="4">
    <location>
        <position position="92"/>
    </location>
    <ligand>
        <name>Mn(2+)</name>
        <dbReference type="ChEBI" id="CHEBI:29035"/>
        <label>1</label>
    </ligand>
</feature>
<dbReference type="RefSeq" id="WP_090217821.1">
    <property type="nucleotide sequence ID" value="NZ_FMWG01000004.1"/>
</dbReference>
<dbReference type="SUPFAM" id="SSF52768">
    <property type="entry name" value="Arginase/deacetylase"/>
    <property type="match status" value="1"/>
</dbReference>
<dbReference type="PROSITE" id="PS51409">
    <property type="entry name" value="ARGINASE_2"/>
    <property type="match status" value="1"/>
</dbReference>
<dbReference type="InterPro" id="IPR006035">
    <property type="entry name" value="Ureohydrolase"/>
</dbReference>
<keyword evidence="3 5" id="KW-0378">Hydrolase</keyword>
<organism evidence="6 7">
    <name type="scientific">Epibacterium ulvae</name>
    <dbReference type="NCBI Taxonomy" id="1156985"/>
    <lineage>
        <taxon>Bacteria</taxon>
        <taxon>Pseudomonadati</taxon>
        <taxon>Pseudomonadota</taxon>
        <taxon>Alphaproteobacteria</taxon>
        <taxon>Rhodobacterales</taxon>
        <taxon>Roseobacteraceae</taxon>
        <taxon>Epibacterium</taxon>
    </lineage>
</organism>
<dbReference type="OrthoDB" id="9788689at2"/>
<evidence type="ECO:0000256" key="5">
    <source>
        <dbReference type="RuleBase" id="RU003684"/>
    </source>
</evidence>
<keyword evidence="4" id="KW-0464">Manganese</keyword>
<dbReference type="InterPro" id="IPR020855">
    <property type="entry name" value="Ureohydrolase_Mn_BS"/>
</dbReference>
<comment type="similarity">
    <text evidence="1">Belongs to the arginase family. Agmatinase subfamily.</text>
</comment>
<sequence length="274" mass="29641">MIKLLGLPQDNNSSYMTGPALGPARIREAFVCDSANMWTETGFDLGDKTLWQDLGDVDLGAKGGSEAFAAIHDAVLMTLKDGHQLLCLGGDHSVAFPVIAAHAEHYGDLNVLHIDAHPDLYDEMQSNPFSHASPFARLMESGRIKRLVQVGIRTLNGHQREQAERFGVEIHEMRDLSGVSEIAFEGPVYLSFDLDALDPAFAPGVSHYEPGGLSTRAVLNIVHSFKGQLVGADVVELNPHRDPADITAMVAAKITKELMGRLLTDAHAVSAAIR</sequence>
<dbReference type="PROSITE" id="PS01053">
    <property type="entry name" value="ARGINASE_1"/>
    <property type="match status" value="1"/>
</dbReference>
<dbReference type="CDD" id="cd11593">
    <property type="entry name" value="Agmatinase-like_2"/>
    <property type="match status" value="1"/>
</dbReference>
<evidence type="ECO:0000313" key="7">
    <source>
        <dbReference type="Proteomes" id="UP000198767"/>
    </source>
</evidence>
<evidence type="ECO:0000256" key="2">
    <source>
        <dbReference type="ARBA" id="ARBA00022723"/>
    </source>
</evidence>
<dbReference type="InterPro" id="IPR005925">
    <property type="entry name" value="Agmatinase-rel"/>
</dbReference>
<dbReference type="AlphaFoldDB" id="A0A1G5QFF1"/>
<dbReference type="Proteomes" id="UP000198767">
    <property type="component" value="Unassembled WGS sequence"/>
</dbReference>
<keyword evidence="7" id="KW-1185">Reference proteome</keyword>
<gene>
    <name evidence="6" type="ORF">SAMN04488118_104116</name>
</gene>
<dbReference type="InterPro" id="IPR023696">
    <property type="entry name" value="Ureohydrolase_dom_sf"/>
</dbReference>
<dbReference type="STRING" id="1156985.SAMN04488118_104116"/>
<reference evidence="6 7" key="1">
    <citation type="submission" date="2016-10" db="EMBL/GenBank/DDBJ databases">
        <authorList>
            <person name="de Groot N.N."/>
        </authorList>
    </citation>
    <scope>NUCLEOTIDE SEQUENCE [LARGE SCALE GENOMIC DNA]</scope>
    <source>
        <strain evidence="6 7">U95</strain>
    </source>
</reference>
<comment type="cofactor">
    <cofactor evidence="4">
        <name>Mn(2+)</name>
        <dbReference type="ChEBI" id="CHEBI:29035"/>
    </cofactor>
    <text evidence="4">Binds 2 manganese ions per subunit.</text>
</comment>
<dbReference type="PIRSF" id="PIRSF036979">
    <property type="entry name" value="Arginase"/>
    <property type="match status" value="1"/>
</dbReference>
<dbReference type="NCBIfam" id="TIGR01230">
    <property type="entry name" value="agmatinase"/>
    <property type="match status" value="1"/>
</dbReference>
<feature type="binding site" evidence="4">
    <location>
        <position position="195"/>
    </location>
    <ligand>
        <name>Mn(2+)</name>
        <dbReference type="ChEBI" id="CHEBI:29035"/>
        <label>1</label>
    </ligand>
</feature>
<dbReference type="GO" id="GO:0046872">
    <property type="term" value="F:metal ion binding"/>
    <property type="evidence" value="ECO:0007669"/>
    <property type="project" value="UniProtKB-KW"/>
</dbReference>
<evidence type="ECO:0000256" key="4">
    <source>
        <dbReference type="PIRSR" id="PIRSR036979-1"/>
    </source>
</evidence>
<protein>
    <submittedName>
        <fullName evidence="6">Agmatinase</fullName>
    </submittedName>
</protein>
<dbReference type="GO" id="GO:0033389">
    <property type="term" value="P:putrescine biosynthetic process from arginine, via agmatine"/>
    <property type="evidence" value="ECO:0007669"/>
    <property type="project" value="TreeGrafter"/>
</dbReference>
<name>A0A1G5QFF1_9RHOB</name>
<keyword evidence="2 4" id="KW-0479">Metal-binding</keyword>
<dbReference type="GO" id="GO:0008783">
    <property type="term" value="F:agmatinase activity"/>
    <property type="evidence" value="ECO:0007669"/>
    <property type="project" value="TreeGrafter"/>
</dbReference>
<dbReference type="EMBL" id="FMWG01000004">
    <property type="protein sequence ID" value="SCZ60595.1"/>
    <property type="molecule type" value="Genomic_DNA"/>
</dbReference>
<dbReference type="Gene3D" id="3.40.800.10">
    <property type="entry name" value="Ureohydrolase domain"/>
    <property type="match status" value="1"/>
</dbReference>
<evidence type="ECO:0000313" key="6">
    <source>
        <dbReference type="EMBL" id="SCZ60595.1"/>
    </source>
</evidence>
<proteinExistence type="inferred from homology"/>
<dbReference type="PANTHER" id="PTHR11358:SF26">
    <property type="entry name" value="GUANIDINO ACID HYDROLASE, MITOCHONDRIAL"/>
    <property type="match status" value="1"/>
</dbReference>
<feature type="binding site" evidence="4">
    <location>
        <position position="119"/>
    </location>
    <ligand>
        <name>Mn(2+)</name>
        <dbReference type="ChEBI" id="CHEBI:29035"/>
        <label>1</label>
    </ligand>
</feature>
<feature type="binding site" evidence="4">
    <location>
        <position position="115"/>
    </location>
    <ligand>
        <name>Mn(2+)</name>
        <dbReference type="ChEBI" id="CHEBI:29035"/>
        <label>1</label>
    </ligand>
</feature>
<feature type="binding site" evidence="4">
    <location>
        <position position="117"/>
    </location>
    <ligand>
        <name>Mn(2+)</name>
        <dbReference type="ChEBI" id="CHEBI:29035"/>
        <label>1</label>
    </ligand>
</feature>
<feature type="binding site" evidence="4">
    <location>
        <position position="193"/>
    </location>
    <ligand>
        <name>Mn(2+)</name>
        <dbReference type="ChEBI" id="CHEBI:29035"/>
        <label>1</label>
    </ligand>
</feature>